<evidence type="ECO:0000313" key="1">
    <source>
        <dbReference type="EMBL" id="SMF37438.1"/>
    </source>
</evidence>
<dbReference type="AlphaFoldDB" id="A0A1Y6C1U0"/>
<evidence type="ECO:0000313" key="2">
    <source>
        <dbReference type="Proteomes" id="UP000192907"/>
    </source>
</evidence>
<proteinExistence type="predicted"/>
<dbReference type="STRING" id="1513793.SAMN06296036_11193"/>
<dbReference type="Gene3D" id="3.40.47.10">
    <property type="match status" value="2"/>
</dbReference>
<dbReference type="Proteomes" id="UP000192907">
    <property type="component" value="Unassembled WGS sequence"/>
</dbReference>
<accession>A0A1Y6C1U0</accession>
<dbReference type="EMBL" id="FWZT01000011">
    <property type="protein sequence ID" value="SMF37438.1"/>
    <property type="molecule type" value="Genomic_DNA"/>
</dbReference>
<dbReference type="GO" id="GO:0016746">
    <property type="term" value="F:acyltransferase activity"/>
    <property type="evidence" value="ECO:0007669"/>
    <property type="project" value="InterPro"/>
</dbReference>
<dbReference type="SUPFAM" id="SSF53901">
    <property type="entry name" value="Thiolase-like"/>
    <property type="match status" value="1"/>
</dbReference>
<organism evidence="1 2">
    <name type="scientific">Pseudobacteriovorax antillogorgiicola</name>
    <dbReference type="NCBI Taxonomy" id="1513793"/>
    <lineage>
        <taxon>Bacteria</taxon>
        <taxon>Pseudomonadati</taxon>
        <taxon>Bdellovibrionota</taxon>
        <taxon>Oligoflexia</taxon>
        <taxon>Oligoflexales</taxon>
        <taxon>Pseudobacteriovoracaceae</taxon>
        <taxon>Pseudobacteriovorax</taxon>
    </lineage>
</organism>
<keyword evidence="2" id="KW-1185">Reference proteome</keyword>
<reference evidence="2" key="1">
    <citation type="submission" date="2017-04" db="EMBL/GenBank/DDBJ databases">
        <authorList>
            <person name="Varghese N."/>
            <person name="Submissions S."/>
        </authorList>
    </citation>
    <scope>NUCLEOTIDE SEQUENCE [LARGE SCALE GENOMIC DNA]</scope>
    <source>
        <strain evidence="2">RKEM611</strain>
    </source>
</reference>
<sequence length="316" mass="34756">MGIGIIDIEYQLGSTLCSTDDYCKDHGIDQDLSSRLHRNASQHYYRSHPKEIFELGVKCVDDILRNNGKKPKDVSYIVYCHTSQANVLPPPFSIVDIIRQSCHLTNSVGFSVSQQNCVSPIHALSILNQLMEREEEDKVAVLVTIDTILLEHLRRISDSGMQSDGASAILIGPSFIAGNEITGISTFNDKKTLHGILDDGSYEESPNYLWNCTSLMRKSMRASGISASSIETVCPQNTHKPSWPIVLNALKIPLARLHDNGLNNIGHVLGSDIAINIKDSGAYKKPGHHLIFSSGIGGCFGSFVLKTNRINRAERA</sequence>
<gene>
    <name evidence="1" type="ORF">SAMN06296036_11193</name>
</gene>
<dbReference type="RefSeq" id="WP_132320109.1">
    <property type="nucleotide sequence ID" value="NZ_FWZT01000011.1"/>
</dbReference>
<name>A0A1Y6C1U0_9BACT</name>
<dbReference type="InterPro" id="IPR016039">
    <property type="entry name" value="Thiolase-like"/>
</dbReference>
<dbReference type="OrthoDB" id="2636646at2"/>
<protein>
    <submittedName>
        <fullName evidence="1">3-oxoacyl-[acyl-carrier-protein] synthase-3</fullName>
    </submittedName>
</protein>